<protein>
    <recommendedName>
        <fullName evidence="3">Short-chain dehydrogenase</fullName>
    </recommendedName>
</protein>
<dbReference type="EMBL" id="AP022596">
    <property type="protein sequence ID" value="BBY62119.1"/>
    <property type="molecule type" value="Genomic_DNA"/>
</dbReference>
<proteinExistence type="predicted"/>
<dbReference type="KEGG" id="mhev:MHEL_03620"/>
<dbReference type="SUPFAM" id="SSF51735">
    <property type="entry name" value="NAD(P)-binding Rossmann-fold domains"/>
    <property type="match status" value="1"/>
</dbReference>
<organism evidence="1 2">
    <name type="scientific">Mycolicibacterium helvum</name>
    <dbReference type="NCBI Taxonomy" id="1534349"/>
    <lineage>
        <taxon>Bacteria</taxon>
        <taxon>Bacillati</taxon>
        <taxon>Actinomycetota</taxon>
        <taxon>Actinomycetes</taxon>
        <taxon>Mycobacteriales</taxon>
        <taxon>Mycobacteriaceae</taxon>
        <taxon>Mycolicibacterium</taxon>
    </lineage>
</organism>
<evidence type="ECO:0008006" key="3">
    <source>
        <dbReference type="Google" id="ProtNLM"/>
    </source>
</evidence>
<dbReference type="AlphaFoldDB" id="A0A7I7T0Y5"/>
<keyword evidence="2" id="KW-1185">Reference proteome</keyword>
<evidence type="ECO:0000313" key="1">
    <source>
        <dbReference type="EMBL" id="BBY62119.1"/>
    </source>
</evidence>
<dbReference type="Proteomes" id="UP000467148">
    <property type="component" value="Chromosome"/>
</dbReference>
<sequence length="75" mass="7697">MTNELSGQAVVLIGGSAGIGLATVKHAHAAGVRDIVRGAAIRTFAERVGGAGPDIGHTTDLLAEVRFAKQLHLVR</sequence>
<accession>A0A7I7T0Y5</accession>
<dbReference type="InterPro" id="IPR036291">
    <property type="entry name" value="NAD(P)-bd_dom_sf"/>
</dbReference>
<name>A0A7I7T0Y5_9MYCO</name>
<reference evidence="1 2" key="1">
    <citation type="journal article" date="2019" name="Emerg. Microbes Infect.">
        <title>Comprehensive subspecies identification of 175 nontuberculous mycobacteria species based on 7547 genomic profiles.</title>
        <authorList>
            <person name="Matsumoto Y."/>
            <person name="Kinjo T."/>
            <person name="Motooka D."/>
            <person name="Nabeya D."/>
            <person name="Jung N."/>
            <person name="Uechi K."/>
            <person name="Horii T."/>
            <person name="Iida T."/>
            <person name="Fujita J."/>
            <person name="Nakamura S."/>
        </authorList>
    </citation>
    <scope>NUCLEOTIDE SEQUENCE [LARGE SCALE GENOMIC DNA]</scope>
    <source>
        <strain evidence="1 2">JCM 30396</strain>
    </source>
</reference>
<gene>
    <name evidence="1" type="ORF">MHEL_03620</name>
</gene>
<evidence type="ECO:0000313" key="2">
    <source>
        <dbReference type="Proteomes" id="UP000467148"/>
    </source>
</evidence>